<evidence type="ECO:0000259" key="5">
    <source>
        <dbReference type="SMART" id="SM00507"/>
    </source>
</evidence>
<sequence>MAIRKLCAKTGCDEVADEGASYCTEHLAERQRREAERQAAAQRSDQAQKGRRLYRLAAWRKGRLAFLTAKPLCVHCAEVGKVEPAVDVDHIVPHRGDMKLFLDRRNWQGLCKACHSRKTASETLNRR</sequence>
<protein>
    <recommendedName>
        <fullName evidence="4">Putative HNH nuclease YajD</fullName>
    </recommendedName>
</protein>
<reference evidence="6 7" key="1">
    <citation type="submission" date="2018-06" db="EMBL/GenBank/DDBJ databases">
        <title>Genomic Encyclopedia of Type Strains, Phase III (KMG-III): the genomes of soil and plant-associated and newly described type strains.</title>
        <authorList>
            <person name="Whitman W."/>
        </authorList>
    </citation>
    <scope>NUCLEOTIDE SEQUENCE [LARGE SCALE GENOMIC DNA]</scope>
    <source>
        <strain evidence="6 7">CECT 9025</strain>
    </source>
</reference>
<evidence type="ECO:0000256" key="4">
    <source>
        <dbReference type="ARBA" id="ARBA00040194"/>
    </source>
</evidence>
<evidence type="ECO:0000313" key="7">
    <source>
        <dbReference type="Proteomes" id="UP000248311"/>
    </source>
</evidence>
<feature type="domain" description="HNH nuclease" evidence="5">
    <location>
        <begin position="61"/>
        <end position="116"/>
    </location>
</feature>
<keyword evidence="2" id="KW-0378">Hydrolase</keyword>
<dbReference type="GO" id="GO:0008270">
    <property type="term" value="F:zinc ion binding"/>
    <property type="evidence" value="ECO:0007669"/>
    <property type="project" value="InterPro"/>
</dbReference>
<dbReference type="GO" id="GO:0016787">
    <property type="term" value="F:hydrolase activity"/>
    <property type="evidence" value="ECO:0007669"/>
    <property type="project" value="UniProtKB-KW"/>
</dbReference>
<accession>A0A318SM93</accession>
<dbReference type="GO" id="GO:0004519">
    <property type="term" value="F:endonuclease activity"/>
    <property type="evidence" value="ECO:0007669"/>
    <property type="project" value="InterPro"/>
</dbReference>
<dbReference type="GO" id="GO:0005829">
    <property type="term" value="C:cytosol"/>
    <property type="evidence" value="ECO:0007669"/>
    <property type="project" value="TreeGrafter"/>
</dbReference>
<organism evidence="6 7">
    <name type="scientific">Pseudoroseicyclus aestuarii</name>
    <dbReference type="NCBI Taxonomy" id="1795041"/>
    <lineage>
        <taxon>Bacteria</taxon>
        <taxon>Pseudomonadati</taxon>
        <taxon>Pseudomonadota</taxon>
        <taxon>Alphaproteobacteria</taxon>
        <taxon>Rhodobacterales</taxon>
        <taxon>Paracoccaceae</taxon>
        <taxon>Pseudoroseicyclus</taxon>
    </lineage>
</organism>
<comment type="caution">
    <text evidence="6">The sequence shown here is derived from an EMBL/GenBank/DDBJ whole genome shotgun (WGS) entry which is preliminary data.</text>
</comment>
<evidence type="ECO:0000313" key="6">
    <source>
        <dbReference type="EMBL" id="PYE80826.1"/>
    </source>
</evidence>
<evidence type="ECO:0000256" key="3">
    <source>
        <dbReference type="ARBA" id="ARBA00038412"/>
    </source>
</evidence>
<dbReference type="Gene3D" id="1.10.30.50">
    <property type="match status" value="1"/>
</dbReference>
<dbReference type="PANTHER" id="PTHR41286:SF1">
    <property type="entry name" value="HNH NUCLEASE YAJD-RELATED"/>
    <property type="match status" value="1"/>
</dbReference>
<evidence type="ECO:0000256" key="2">
    <source>
        <dbReference type="ARBA" id="ARBA00022801"/>
    </source>
</evidence>
<keyword evidence="1" id="KW-0540">Nuclease</keyword>
<keyword evidence="7" id="KW-1185">Reference proteome</keyword>
<dbReference type="InterPro" id="IPR002711">
    <property type="entry name" value="HNH"/>
</dbReference>
<dbReference type="PANTHER" id="PTHR41286">
    <property type="entry name" value="HNH NUCLEASE YAJD-RELATED"/>
    <property type="match status" value="1"/>
</dbReference>
<comment type="similarity">
    <text evidence="3">Belongs to the HNH nuclease family.</text>
</comment>
<dbReference type="OrthoDB" id="5292295at2"/>
<dbReference type="EMBL" id="QJTE01000011">
    <property type="protein sequence ID" value="PYE80826.1"/>
    <property type="molecule type" value="Genomic_DNA"/>
</dbReference>
<dbReference type="Pfam" id="PF01844">
    <property type="entry name" value="HNH"/>
    <property type="match status" value="1"/>
</dbReference>
<dbReference type="InterPro" id="IPR003615">
    <property type="entry name" value="HNH_nuc"/>
</dbReference>
<name>A0A318SM93_9RHOB</name>
<dbReference type="GO" id="GO:0003676">
    <property type="term" value="F:nucleic acid binding"/>
    <property type="evidence" value="ECO:0007669"/>
    <property type="project" value="InterPro"/>
</dbReference>
<dbReference type="SMART" id="SM00507">
    <property type="entry name" value="HNHc"/>
    <property type="match status" value="1"/>
</dbReference>
<gene>
    <name evidence="6" type="ORF">DFP88_11136</name>
</gene>
<proteinExistence type="inferred from homology"/>
<dbReference type="AlphaFoldDB" id="A0A318SM93"/>
<dbReference type="Proteomes" id="UP000248311">
    <property type="component" value="Unassembled WGS sequence"/>
</dbReference>
<evidence type="ECO:0000256" key="1">
    <source>
        <dbReference type="ARBA" id="ARBA00022722"/>
    </source>
</evidence>
<dbReference type="CDD" id="cd00085">
    <property type="entry name" value="HNHc"/>
    <property type="match status" value="1"/>
</dbReference>
<dbReference type="RefSeq" id="WP_110815718.1">
    <property type="nucleotide sequence ID" value="NZ_QJTE01000011.1"/>
</dbReference>